<keyword evidence="3" id="KW-1185">Reference proteome</keyword>
<protein>
    <recommendedName>
        <fullName evidence="4">Extracellular membrane protein CFEM domain-containing protein</fullName>
    </recommendedName>
</protein>
<gene>
    <name evidence="2" type="ORF">BTJ68_12280</name>
</gene>
<evidence type="ECO:0000256" key="1">
    <source>
        <dbReference type="SAM" id="SignalP"/>
    </source>
</evidence>
<evidence type="ECO:0000313" key="2">
    <source>
        <dbReference type="EMBL" id="OTA24409.1"/>
    </source>
</evidence>
<accession>A0A1Z5SUC2</accession>
<dbReference type="Proteomes" id="UP000194280">
    <property type="component" value="Unassembled WGS sequence"/>
</dbReference>
<organism evidence="2 3">
    <name type="scientific">Hortaea werneckii EXF-2000</name>
    <dbReference type="NCBI Taxonomy" id="1157616"/>
    <lineage>
        <taxon>Eukaryota</taxon>
        <taxon>Fungi</taxon>
        <taxon>Dikarya</taxon>
        <taxon>Ascomycota</taxon>
        <taxon>Pezizomycotina</taxon>
        <taxon>Dothideomycetes</taxon>
        <taxon>Dothideomycetidae</taxon>
        <taxon>Mycosphaerellales</taxon>
        <taxon>Teratosphaeriaceae</taxon>
        <taxon>Hortaea</taxon>
    </lineage>
</organism>
<reference evidence="2 3" key="1">
    <citation type="submission" date="2017-01" db="EMBL/GenBank/DDBJ databases">
        <title>The recent genome duplication of the halophilic yeast Hortaea werneckii: insights from long-read sequencing.</title>
        <authorList>
            <person name="Sinha S."/>
            <person name="Flibotte S."/>
            <person name="Neira M."/>
            <person name="Lenassi M."/>
            <person name="Gostincar C."/>
            <person name="Stajich J.E."/>
            <person name="Nislow C.E."/>
        </authorList>
    </citation>
    <scope>NUCLEOTIDE SEQUENCE [LARGE SCALE GENOMIC DNA]</scope>
    <source>
        <strain evidence="2 3">EXF-2000</strain>
    </source>
</reference>
<name>A0A1Z5SUC2_HORWE</name>
<proteinExistence type="predicted"/>
<evidence type="ECO:0008006" key="4">
    <source>
        <dbReference type="Google" id="ProtNLM"/>
    </source>
</evidence>
<dbReference type="InParanoid" id="A0A1Z5SUC2"/>
<dbReference type="VEuPathDB" id="FungiDB:BTJ68_12280"/>
<comment type="caution">
    <text evidence="2">The sequence shown here is derived from an EMBL/GenBank/DDBJ whole genome shotgun (WGS) entry which is preliminary data.</text>
</comment>
<dbReference type="EMBL" id="MUNK01000245">
    <property type="protein sequence ID" value="OTA24409.1"/>
    <property type="molecule type" value="Genomic_DNA"/>
</dbReference>
<evidence type="ECO:0000313" key="3">
    <source>
        <dbReference type="Proteomes" id="UP000194280"/>
    </source>
</evidence>
<dbReference type="AlphaFoldDB" id="A0A1Z5SUC2"/>
<sequence length="72" mass="7559">MQFTFLALLAFAGASLAAPAPALEERQLLNSLLCPLTGSPTCALQCQLLKQMDGVCSPQNICFCNDGSQIGL</sequence>
<feature type="chain" id="PRO_5013346393" description="Extracellular membrane protein CFEM domain-containing protein" evidence="1">
    <location>
        <begin position="18"/>
        <end position="72"/>
    </location>
</feature>
<feature type="signal peptide" evidence="1">
    <location>
        <begin position="1"/>
        <end position="17"/>
    </location>
</feature>
<keyword evidence="1" id="KW-0732">Signal</keyword>
<dbReference type="OrthoDB" id="10319013at2759"/>